<dbReference type="Proteomes" id="UP000830768">
    <property type="component" value="Chromosome 1"/>
</dbReference>
<reference evidence="1" key="1">
    <citation type="submission" date="2021-11" db="EMBL/GenBank/DDBJ databases">
        <title>Fusarium solani-melongenae Genome sequencing and assembly.</title>
        <authorList>
            <person name="Xie S."/>
            <person name="Huang L."/>
            <person name="Zhang X."/>
        </authorList>
    </citation>
    <scope>NUCLEOTIDE SEQUENCE</scope>
    <source>
        <strain evidence="1">CRI 24-3</strain>
    </source>
</reference>
<evidence type="ECO:0000313" key="1">
    <source>
        <dbReference type="EMBL" id="UPK90406.1"/>
    </source>
</evidence>
<name>A0ACD3YNC9_FUSSC</name>
<sequence length="393" mass="43598">MPQVYDAPRHRLRNHSHEIGPSAWVGCEYQAMDNRVPYVPRYFRRRAPALKIETCPLSHQNLPLVSRRVPTPSASKLSSSPLRTTAPSLSNQTSWTPPGLSRVCTAGGCHAVRQAGRRWGQYKNPSPPSDKRCPLFILFLFIFSTLDPSTQTRSSFLFSLFHFFQAHALPFTLALAGSSLRLWNVHVALGLAPSSRAVAHQLPRPDKASFDASPPSLTLCQPVTVPLYRLKSPTVFVNSHCHHIKLFVMSSYNYEYDDDYNGPGCCMKCCRALDIGNHDACGACYCRRSFRPDYDRDIYPNWSFGEYYPGSRVEDWAGTSSNAAPITDNSNNRGGRGTSSRNTSDSTSHSTRQGTAASETRQSPKNGGDSKDSDKSGEKKAKPKSFCEHSGKN</sequence>
<gene>
    <name evidence="1" type="ORF">LCI18_001341</name>
</gene>
<proteinExistence type="predicted"/>
<evidence type="ECO:0000313" key="2">
    <source>
        <dbReference type="Proteomes" id="UP000830768"/>
    </source>
</evidence>
<dbReference type="EMBL" id="CP090030">
    <property type="protein sequence ID" value="UPK90406.1"/>
    <property type="molecule type" value="Genomic_DNA"/>
</dbReference>
<accession>A0ACD3YNC9</accession>
<keyword evidence="2" id="KW-1185">Reference proteome</keyword>
<organism evidence="1 2">
    <name type="scientific">Fusarium solani subsp. cucurbitae</name>
    <name type="common">Neocosmosporum cucurbitae</name>
    <dbReference type="NCBI Taxonomy" id="2747967"/>
    <lineage>
        <taxon>Eukaryota</taxon>
        <taxon>Fungi</taxon>
        <taxon>Dikarya</taxon>
        <taxon>Ascomycota</taxon>
        <taxon>Pezizomycotina</taxon>
        <taxon>Sordariomycetes</taxon>
        <taxon>Hypocreomycetidae</taxon>
        <taxon>Hypocreales</taxon>
        <taxon>Nectriaceae</taxon>
        <taxon>Fusarium</taxon>
        <taxon>Fusarium solani species complex</taxon>
    </lineage>
</organism>
<protein>
    <submittedName>
        <fullName evidence="1">Uncharacterized protein</fullName>
    </submittedName>
</protein>